<sequence length="108" mass="12003">MEKPKHHILVCASFRPSGEPKGKCHRKNSMDFLPYIENEIIDRGLEGVIVSSTCCLKLCDEGPILVIYPENIWYGNVTSEDAIDEILDALEDGGIAKEYLLSDSTCEA</sequence>
<organism evidence="1 2">
    <name type="scientific">Desulforapulum autotrophicum (strain ATCC 43914 / DSM 3382 / VKM B-1955 / HRM2)</name>
    <name type="common">Desulfobacterium autotrophicum</name>
    <dbReference type="NCBI Taxonomy" id="177437"/>
    <lineage>
        <taxon>Bacteria</taxon>
        <taxon>Pseudomonadati</taxon>
        <taxon>Thermodesulfobacteriota</taxon>
        <taxon>Desulfobacteria</taxon>
        <taxon>Desulfobacterales</taxon>
        <taxon>Desulfobacteraceae</taxon>
        <taxon>Desulforapulum</taxon>
    </lineage>
</organism>
<dbReference type="Proteomes" id="UP000000442">
    <property type="component" value="Chromosome"/>
</dbReference>
<evidence type="ECO:0000313" key="2">
    <source>
        <dbReference type="Proteomes" id="UP000000442"/>
    </source>
</evidence>
<accession>C0QKL6</accession>
<dbReference type="AlphaFoldDB" id="C0QKL6"/>
<dbReference type="RefSeq" id="WP_015902876.1">
    <property type="nucleotide sequence ID" value="NC_012108.1"/>
</dbReference>
<dbReference type="OrthoDB" id="9800597at2"/>
<dbReference type="InterPro" id="IPR036249">
    <property type="entry name" value="Thioredoxin-like_sf"/>
</dbReference>
<dbReference type="eggNOG" id="COG3411">
    <property type="taxonomic scope" value="Bacteria"/>
</dbReference>
<keyword evidence="2" id="KW-1185">Reference proteome</keyword>
<dbReference type="HOGENOM" id="CLU_126515_1_0_7"/>
<dbReference type="STRING" id="177437.HRM2_09750"/>
<gene>
    <name evidence="1" type="primary">thx</name>
    <name evidence="1" type="ordered locus">HRM2_09750</name>
</gene>
<dbReference type="SUPFAM" id="SSF52833">
    <property type="entry name" value="Thioredoxin-like"/>
    <property type="match status" value="1"/>
</dbReference>
<dbReference type="EMBL" id="CP001087">
    <property type="protein sequence ID" value="ACN14087.1"/>
    <property type="molecule type" value="Genomic_DNA"/>
</dbReference>
<dbReference type="Gene3D" id="3.40.30.10">
    <property type="entry name" value="Glutaredoxin"/>
    <property type="match status" value="1"/>
</dbReference>
<name>C0QKL6_DESAH</name>
<proteinExistence type="predicted"/>
<dbReference type="CDD" id="cd02980">
    <property type="entry name" value="TRX_Fd_family"/>
    <property type="match status" value="1"/>
</dbReference>
<evidence type="ECO:0000313" key="1">
    <source>
        <dbReference type="EMBL" id="ACN14087.1"/>
    </source>
</evidence>
<dbReference type="KEGG" id="dat:HRM2_09750"/>
<protein>
    <submittedName>
        <fullName evidence="1">Thx</fullName>
    </submittedName>
</protein>
<reference evidence="1 2" key="1">
    <citation type="journal article" date="2009" name="Environ. Microbiol.">
        <title>Genome sequence of Desulfobacterium autotrophicum HRM2, a marine sulfate reducer oxidizing organic carbon completely to carbon dioxide.</title>
        <authorList>
            <person name="Strittmatter A.W."/>
            <person name="Liesegang H."/>
            <person name="Rabus R."/>
            <person name="Decker I."/>
            <person name="Amann J."/>
            <person name="Andres S."/>
            <person name="Henne A."/>
            <person name="Fricke W.F."/>
            <person name="Martinez-Arias R."/>
            <person name="Bartels D."/>
            <person name="Goesmann A."/>
            <person name="Krause L."/>
            <person name="Puehler A."/>
            <person name="Klenk H.P."/>
            <person name="Richter M."/>
            <person name="Schuler M."/>
            <person name="Gloeckner F.O."/>
            <person name="Meyerdierks A."/>
            <person name="Gottschalk G."/>
            <person name="Amann R."/>
        </authorList>
    </citation>
    <scope>NUCLEOTIDE SEQUENCE [LARGE SCALE GENOMIC DNA]</scope>
    <source>
        <strain evidence="2">ATCC 43914 / DSM 3382 / HRM2</strain>
    </source>
</reference>